<protein>
    <recommendedName>
        <fullName evidence="3">CDP-L-myo-inositol myo-inositolphosphotransferase</fullName>
    </recommendedName>
</protein>
<sequence>MLKNSEYFPPTTEIKGRLAVLLLSVPAGSEAFVDWHWQKIAGVPFLLRNILNIQRGGVRHLALMTGEHSDAAKELGQRLLADPRVTLTLDWPKDSFELAEIATAKKEILLLDGALLHDKNQIKSAVELKTDPEGDESFSFFRLDSDAMSTLLKQSYPFDVSVLETAKKRSLSSESSEPLRDGEQLLVYFPEANLPKMSCKQDFMTAGEHILKKSGGLANDSFVTRILSRPVSKQMTRWLLNTRITPNQITIFSLILGLGSALCFFKGGYGMGIGGAGLLLLSIWVDGVDGEIARIKFMESPFGAKLDIICDNVVHVAVFFAIGVGLYHVHGEKIYMLLGFFAAAGSLMAFILMSAGIIAGKSTTGAGNNKGQENNSLIDKLANRDFTHFLFALAVLDLLTIFIWLTAIGSNLMAFFLLFSRGSRKKPA</sequence>
<dbReference type="InterPro" id="IPR000462">
    <property type="entry name" value="CDP-OH_P_trans"/>
</dbReference>
<dbReference type="InterPro" id="IPR048254">
    <property type="entry name" value="CDP_ALCOHOL_P_TRANSF_CS"/>
</dbReference>
<reference evidence="2" key="1">
    <citation type="submission" date="2018-06" db="EMBL/GenBank/DDBJ databases">
        <authorList>
            <person name="Zhirakovskaya E."/>
        </authorList>
    </citation>
    <scope>NUCLEOTIDE SEQUENCE</scope>
</reference>
<keyword evidence="1" id="KW-0808">Transferase</keyword>
<dbReference type="InterPro" id="IPR043130">
    <property type="entry name" value="CDP-OH_PTrfase_TM_dom"/>
</dbReference>
<dbReference type="Pfam" id="PF01066">
    <property type="entry name" value="CDP-OH_P_transf"/>
    <property type="match status" value="1"/>
</dbReference>
<evidence type="ECO:0000313" key="2">
    <source>
        <dbReference type="EMBL" id="VAX31825.1"/>
    </source>
</evidence>
<accession>A0A3B1DJG5</accession>
<dbReference type="PROSITE" id="PS00379">
    <property type="entry name" value="CDP_ALCOHOL_P_TRANSF"/>
    <property type="match status" value="1"/>
</dbReference>
<dbReference type="GO" id="GO:0008654">
    <property type="term" value="P:phospholipid biosynthetic process"/>
    <property type="evidence" value="ECO:0007669"/>
    <property type="project" value="InterPro"/>
</dbReference>
<dbReference type="GO" id="GO:0016780">
    <property type="term" value="F:phosphotransferase activity, for other substituted phosphate groups"/>
    <property type="evidence" value="ECO:0007669"/>
    <property type="project" value="InterPro"/>
</dbReference>
<dbReference type="GO" id="GO:0016020">
    <property type="term" value="C:membrane"/>
    <property type="evidence" value="ECO:0007669"/>
    <property type="project" value="InterPro"/>
</dbReference>
<gene>
    <name evidence="2" type="ORF">MNBD_NITROSPINAE05-884</name>
</gene>
<dbReference type="EMBL" id="UOGG01000175">
    <property type="protein sequence ID" value="VAX31825.1"/>
    <property type="molecule type" value="Genomic_DNA"/>
</dbReference>
<proteinExistence type="predicted"/>
<name>A0A3B1DJG5_9ZZZZ</name>
<dbReference type="AlphaFoldDB" id="A0A3B1DJG5"/>
<evidence type="ECO:0000256" key="1">
    <source>
        <dbReference type="ARBA" id="ARBA00022679"/>
    </source>
</evidence>
<organism evidence="2">
    <name type="scientific">hydrothermal vent metagenome</name>
    <dbReference type="NCBI Taxonomy" id="652676"/>
    <lineage>
        <taxon>unclassified sequences</taxon>
        <taxon>metagenomes</taxon>
        <taxon>ecological metagenomes</taxon>
    </lineage>
</organism>
<dbReference type="Gene3D" id="1.20.120.1760">
    <property type="match status" value="1"/>
</dbReference>
<evidence type="ECO:0008006" key="3">
    <source>
        <dbReference type="Google" id="ProtNLM"/>
    </source>
</evidence>